<gene>
    <name evidence="1" type="ORF">SBA5_30170</name>
</gene>
<organism evidence="1 2">
    <name type="scientific">Candidatus Sulfuritelmatomonas gaucii</name>
    <dbReference type="NCBI Taxonomy" id="2043161"/>
    <lineage>
        <taxon>Bacteria</taxon>
        <taxon>Pseudomonadati</taxon>
        <taxon>Acidobacteriota</taxon>
        <taxon>Terriglobia</taxon>
        <taxon>Terriglobales</taxon>
        <taxon>Acidobacteriaceae</taxon>
        <taxon>Candidatus Sulfuritelmatomonas</taxon>
    </lineage>
</organism>
<evidence type="ECO:0000313" key="2">
    <source>
        <dbReference type="Proteomes" id="UP000239735"/>
    </source>
</evidence>
<dbReference type="EMBL" id="OKRB01000086">
    <property type="protein sequence ID" value="SPE20965.1"/>
    <property type="molecule type" value="Genomic_DNA"/>
</dbReference>
<dbReference type="AlphaFoldDB" id="A0A2N9LD67"/>
<reference evidence="2" key="1">
    <citation type="submission" date="2018-02" db="EMBL/GenBank/DDBJ databases">
        <authorList>
            <person name="Hausmann B."/>
        </authorList>
    </citation>
    <scope>NUCLEOTIDE SEQUENCE [LARGE SCALE GENOMIC DNA]</scope>
    <source>
        <strain evidence="2">Peat soil MAG SbA5</strain>
    </source>
</reference>
<protein>
    <submittedName>
        <fullName evidence="1">Uncharacterized protein</fullName>
    </submittedName>
</protein>
<proteinExistence type="predicted"/>
<accession>A0A2N9LD67</accession>
<dbReference type="Proteomes" id="UP000239735">
    <property type="component" value="Unassembled WGS sequence"/>
</dbReference>
<sequence>MDGDEAAKADALKHGKGAMKKVLNQIAQNLRAAHRRSFKLKAKS</sequence>
<evidence type="ECO:0000313" key="1">
    <source>
        <dbReference type="EMBL" id="SPE20965.1"/>
    </source>
</evidence>
<name>A0A2N9LD67_9BACT</name>